<organism evidence="1 2">
    <name type="scientific">Streptomyces osmaniensis</name>
    <dbReference type="NCBI Taxonomy" id="593134"/>
    <lineage>
        <taxon>Bacteria</taxon>
        <taxon>Bacillati</taxon>
        <taxon>Actinomycetota</taxon>
        <taxon>Actinomycetes</taxon>
        <taxon>Kitasatosporales</taxon>
        <taxon>Streptomycetaceae</taxon>
        <taxon>Streptomyces</taxon>
    </lineage>
</organism>
<reference evidence="2" key="1">
    <citation type="journal article" date="2019" name="Int. J. Syst. Evol. Microbiol.">
        <title>The Global Catalogue of Microorganisms (GCM) 10K type strain sequencing project: providing services to taxonomists for standard genome sequencing and annotation.</title>
        <authorList>
            <consortium name="The Broad Institute Genomics Platform"/>
            <consortium name="The Broad Institute Genome Sequencing Center for Infectious Disease"/>
            <person name="Wu L."/>
            <person name="Ma J."/>
        </authorList>
    </citation>
    <scope>NUCLEOTIDE SEQUENCE [LARGE SCALE GENOMIC DNA]</scope>
    <source>
        <strain evidence="2">JCM 17656</strain>
    </source>
</reference>
<protein>
    <recommendedName>
        <fullName evidence="3">Excreted virulence factor EspC (Type VII ESX diderm)</fullName>
    </recommendedName>
</protein>
<gene>
    <name evidence="1" type="ORF">GCM10022295_86570</name>
</gene>
<evidence type="ECO:0000313" key="2">
    <source>
        <dbReference type="Proteomes" id="UP001500707"/>
    </source>
</evidence>
<dbReference type="RefSeq" id="WP_346186412.1">
    <property type="nucleotide sequence ID" value="NZ_BAABCE010000027.1"/>
</dbReference>
<proteinExistence type="predicted"/>
<evidence type="ECO:0000313" key="1">
    <source>
        <dbReference type="EMBL" id="GAA3591622.1"/>
    </source>
</evidence>
<accession>A0ABP6YY89</accession>
<name>A0ABP6YY89_9ACTN</name>
<dbReference type="EMBL" id="BAABCE010000027">
    <property type="protein sequence ID" value="GAA3591622.1"/>
    <property type="molecule type" value="Genomic_DNA"/>
</dbReference>
<keyword evidence="2" id="KW-1185">Reference proteome</keyword>
<evidence type="ECO:0008006" key="3">
    <source>
        <dbReference type="Google" id="ProtNLM"/>
    </source>
</evidence>
<dbReference type="Proteomes" id="UP001500707">
    <property type="component" value="Unassembled WGS sequence"/>
</dbReference>
<comment type="caution">
    <text evidence="1">The sequence shown here is derived from an EMBL/GenBank/DDBJ whole genome shotgun (WGS) entry which is preliminary data.</text>
</comment>
<sequence>MPSEITHAQLAQAVTELAKDITRDAEQIANAARDIGIEAWDASRIAQTIGALSVDTATVTETAELAKILDGLEAGATAYAAAGHHAVRCADAVREQNRASHTGIGEAANRSPVGRQIYDVDRGWLRQE</sequence>